<gene>
    <name evidence="9" type="ORF">FHR84_000620</name>
</gene>
<feature type="compositionally biased region" description="Basic and acidic residues" evidence="8">
    <location>
        <begin position="486"/>
        <end position="518"/>
    </location>
</feature>
<comment type="caution">
    <text evidence="9">The sequence shown here is derived from an EMBL/GenBank/DDBJ whole genome shotgun (WGS) entry which is preliminary data.</text>
</comment>
<dbReference type="PANTHER" id="PTHR43872:SF1">
    <property type="entry name" value="MONOOXYGENASE, PUTATIVE (AFU_ORTHOLOGUE AFUA_8G02570)-RELATED"/>
    <property type="match status" value="1"/>
</dbReference>
<evidence type="ECO:0000313" key="10">
    <source>
        <dbReference type="Proteomes" id="UP000548304"/>
    </source>
</evidence>
<dbReference type="EMBL" id="JACBYW010000001">
    <property type="protein sequence ID" value="NYH77306.1"/>
    <property type="molecule type" value="Genomic_DNA"/>
</dbReference>
<comment type="similarity">
    <text evidence="2">Belongs to the FAD-binding monooxygenase family.</text>
</comment>
<sequence>MITTGPTGRQAPTAGEDGPNHVDVLIIGAGIAGISAAHHLTSSRPGTSIAILEARDEIGGTWSFFRYPGLRSDSDMATYGFGFEPWTSPLSIASGTDILEYLHKTVDDCDLRRHIRFGHKALSADFDTSAGLWTVTVRREGNPRPTTLTSRFLFVSAGYYDYESAFTPDFEGVEDFRGTVVHPQFWPQDLVYTDKNVVVVGSGATAVTLIPSMAPLSRHTTMLQRSPSYVLTLPATDHLAHALNKVLGQRRAQRYVRRKNIAVTRTLYRWSKRFPKLMRRLLIAQVRAQLPEHVDVDTHFAPRYNPWEQRLCIVPDGDLFKAVSSGDASIVTDRIARFTPTGIQLESGQHLSADIVVTATGLNLLPFGGISLSVDGEPAELSERFAFRSMMVSGLPNLAYAIGYSNISATLKFDLVAEHLCRLLDFMDAYGHDTFVPVPDNPGMRRSPILELQAGYVQRGIAAFPHAGDEGPWTVEQAYEKDVERLRHGRVDDPQLHFSSVRDRDRPRAADPEDEHRATATSVRGR</sequence>
<comment type="cofactor">
    <cofactor evidence="1">
        <name>FAD</name>
        <dbReference type="ChEBI" id="CHEBI:57692"/>
    </cofactor>
</comment>
<dbReference type="AlphaFoldDB" id="A0A852Z0X1"/>
<name>A0A852Z0X1_9ACTN</name>
<keyword evidence="7" id="KW-0503">Monooxygenase</keyword>
<dbReference type="GO" id="GO:0050660">
    <property type="term" value="F:flavin adenine dinucleotide binding"/>
    <property type="evidence" value="ECO:0007669"/>
    <property type="project" value="InterPro"/>
</dbReference>
<evidence type="ECO:0000256" key="5">
    <source>
        <dbReference type="ARBA" id="ARBA00022857"/>
    </source>
</evidence>
<dbReference type="Proteomes" id="UP000548304">
    <property type="component" value="Unassembled WGS sequence"/>
</dbReference>
<dbReference type="InterPro" id="IPR020946">
    <property type="entry name" value="Flavin_mOase-like"/>
</dbReference>
<keyword evidence="5" id="KW-0521">NADP</keyword>
<dbReference type="GO" id="GO:0050661">
    <property type="term" value="F:NADP binding"/>
    <property type="evidence" value="ECO:0007669"/>
    <property type="project" value="InterPro"/>
</dbReference>
<dbReference type="Gene3D" id="3.50.50.60">
    <property type="entry name" value="FAD/NAD(P)-binding domain"/>
    <property type="match status" value="1"/>
</dbReference>
<dbReference type="SUPFAM" id="SSF51905">
    <property type="entry name" value="FAD/NAD(P)-binding domain"/>
    <property type="match status" value="1"/>
</dbReference>
<evidence type="ECO:0000256" key="7">
    <source>
        <dbReference type="ARBA" id="ARBA00023033"/>
    </source>
</evidence>
<keyword evidence="4" id="KW-0274">FAD</keyword>
<dbReference type="PANTHER" id="PTHR43872">
    <property type="entry name" value="MONOOXYGENASE, PUTATIVE (AFU_ORTHOLOGUE AFUA_8G02570)-RELATED"/>
    <property type="match status" value="1"/>
</dbReference>
<dbReference type="Pfam" id="PF13450">
    <property type="entry name" value="NAD_binding_8"/>
    <property type="match status" value="1"/>
</dbReference>
<evidence type="ECO:0000256" key="4">
    <source>
        <dbReference type="ARBA" id="ARBA00022827"/>
    </source>
</evidence>
<keyword evidence="3" id="KW-0285">Flavoprotein</keyword>
<feature type="region of interest" description="Disordered" evidence="8">
    <location>
        <begin position="486"/>
        <end position="526"/>
    </location>
</feature>
<evidence type="ECO:0000256" key="3">
    <source>
        <dbReference type="ARBA" id="ARBA00022630"/>
    </source>
</evidence>
<dbReference type="FunFam" id="3.50.50.60:FF:000228">
    <property type="entry name" value="FAD-containing monooxygenase EthA"/>
    <property type="match status" value="1"/>
</dbReference>
<protein>
    <submittedName>
        <fullName evidence="9">Cation diffusion facilitator CzcD-associated flavoprotein CzcO</fullName>
    </submittedName>
</protein>
<dbReference type="Pfam" id="PF00743">
    <property type="entry name" value="FMO-like"/>
    <property type="match status" value="1"/>
</dbReference>
<evidence type="ECO:0000256" key="8">
    <source>
        <dbReference type="SAM" id="MobiDB-lite"/>
    </source>
</evidence>
<evidence type="ECO:0000256" key="2">
    <source>
        <dbReference type="ARBA" id="ARBA00010139"/>
    </source>
</evidence>
<keyword evidence="10" id="KW-1185">Reference proteome</keyword>
<organism evidence="9 10">
    <name type="scientific">Actinopolyspora biskrensis</name>
    <dbReference type="NCBI Taxonomy" id="1470178"/>
    <lineage>
        <taxon>Bacteria</taxon>
        <taxon>Bacillati</taxon>
        <taxon>Actinomycetota</taxon>
        <taxon>Actinomycetes</taxon>
        <taxon>Actinopolysporales</taxon>
        <taxon>Actinopolysporaceae</taxon>
        <taxon>Actinopolyspora</taxon>
    </lineage>
</organism>
<dbReference type="InterPro" id="IPR051820">
    <property type="entry name" value="FAD-binding_MO"/>
</dbReference>
<proteinExistence type="inferred from homology"/>
<evidence type="ECO:0000256" key="1">
    <source>
        <dbReference type="ARBA" id="ARBA00001974"/>
    </source>
</evidence>
<evidence type="ECO:0000313" key="9">
    <source>
        <dbReference type="EMBL" id="NYH77306.1"/>
    </source>
</evidence>
<reference evidence="9 10" key="1">
    <citation type="submission" date="2020-07" db="EMBL/GenBank/DDBJ databases">
        <title>Genomic Encyclopedia of Type Strains, Phase III (KMG-III): the genomes of soil and plant-associated and newly described type strains.</title>
        <authorList>
            <person name="Whitman W."/>
        </authorList>
    </citation>
    <scope>NUCLEOTIDE SEQUENCE [LARGE SCALE GENOMIC DNA]</scope>
    <source>
        <strain evidence="9 10">CECT 8576</strain>
    </source>
</reference>
<accession>A0A852Z0X1</accession>
<dbReference type="PRINTS" id="PR00469">
    <property type="entry name" value="PNDRDTASEII"/>
</dbReference>
<dbReference type="RefSeq" id="WP_179533866.1">
    <property type="nucleotide sequence ID" value="NZ_JACBYW010000001.1"/>
</dbReference>
<dbReference type="InterPro" id="IPR036188">
    <property type="entry name" value="FAD/NAD-bd_sf"/>
</dbReference>
<keyword evidence="6" id="KW-0560">Oxidoreductase</keyword>
<dbReference type="GO" id="GO:0004499">
    <property type="term" value="F:N,N-dimethylaniline monooxygenase activity"/>
    <property type="evidence" value="ECO:0007669"/>
    <property type="project" value="InterPro"/>
</dbReference>
<evidence type="ECO:0000256" key="6">
    <source>
        <dbReference type="ARBA" id="ARBA00023002"/>
    </source>
</evidence>